<reference evidence="3 4" key="1">
    <citation type="submission" date="2016-10" db="EMBL/GenBank/DDBJ databases">
        <authorList>
            <person name="de Groot N.N."/>
        </authorList>
    </citation>
    <scope>NUCLEOTIDE SEQUENCE [LARGE SCALE GENOMIC DNA]</scope>
    <source>
        <strain evidence="3 4">ATCC 35022</strain>
    </source>
</reference>
<dbReference type="InterPro" id="IPR055170">
    <property type="entry name" value="GFO_IDH_MocA-like_dom"/>
</dbReference>
<proteinExistence type="predicted"/>
<dbReference type="SUPFAM" id="SSF55347">
    <property type="entry name" value="Glyceraldehyde-3-phosphate dehydrogenase-like, C-terminal domain"/>
    <property type="match status" value="1"/>
</dbReference>
<keyword evidence="4" id="KW-1185">Reference proteome</keyword>
<gene>
    <name evidence="3" type="ORF">SAMN02982931_02304</name>
</gene>
<feature type="domain" description="Gfo/Idh/MocA-like oxidoreductase N-terminal" evidence="1">
    <location>
        <begin position="13"/>
        <end position="138"/>
    </location>
</feature>
<dbReference type="InterPro" id="IPR051317">
    <property type="entry name" value="Gfo/Idh/MocA_oxidoreduct"/>
</dbReference>
<dbReference type="Pfam" id="PF01408">
    <property type="entry name" value="GFO_IDH_MocA"/>
    <property type="match status" value="1"/>
</dbReference>
<protein>
    <submittedName>
        <fullName evidence="3">Predicted dehydrogenase</fullName>
    </submittedName>
</protein>
<evidence type="ECO:0000259" key="2">
    <source>
        <dbReference type="Pfam" id="PF22725"/>
    </source>
</evidence>
<dbReference type="PANTHER" id="PTHR43708">
    <property type="entry name" value="CONSERVED EXPRESSED OXIDOREDUCTASE (EUROFUNG)"/>
    <property type="match status" value="1"/>
</dbReference>
<dbReference type="InterPro" id="IPR000683">
    <property type="entry name" value="Gfo/Idh/MocA-like_OxRdtase_N"/>
</dbReference>
<dbReference type="OrthoDB" id="9815825at2"/>
<name>A0A1G6CBW0_9HYPH</name>
<dbReference type="InterPro" id="IPR036291">
    <property type="entry name" value="NAD(P)-bd_dom_sf"/>
</dbReference>
<dbReference type="Gene3D" id="3.40.50.720">
    <property type="entry name" value="NAD(P)-binding Rossmann-like Domain"/>
    <property type="match status" value="1"/>
</dbReference>
<dbReference type="PANTHER" id="PTHR43708:SF3">
    <property type="entry name" value="OXIDOREDUCTASE"/>
    <property type="match status" value="1"/>
</dbReference>
<dbReference type="EMBL" id="FMXQ01000004">
    <property type="protein sequence ID" value="SDB30380.1"/>
    <property type="molecule type" value="Genomic_DNA"/>
</dbReference>
<evidence type="ECO:0000313" key="4">
    <source>
        <dbReference type="Proteomes" id="UP000199071"/>
    </source>
</evidence>
<dbReference type="Pfam" id="PF22725">
    <property type="entry name" value="GFO_IDH_MocA_C3"/>
    <property type="match status" value="1"/>
</dbReference>
<dbReference type="SUPFAM" id="SSF51735">
    <property type="entry name" value="NAD(P)-binding Rossmann-fold domains"/>
    <property type="match status" value="1"/>
</dbReference>
<accession>A0A1G6CBW0</accession>
<dbReference type="AlphaFoldDB" id="A0A1G6CBW0"/>
<evidence type="ECO:0000259" key="1">
    <source>
        <dbReference type="Pfam" id="PF01408"/>
    </source>
</evidence>
<dbReference type="GO" id="GO:0000166">
    <property type="term" value="F:nucleotide binding"/>
    <property type="evidence" value="ECO:0007669"/>
    <property type="project" value="InterPro"/>
</dbReference>
<feature type="domain" description="GFO/IDH/MocA-like oxidoreductase" evidence="2">
    <location>
        <begin position="150"/>
        <end position="282"/>
    </location>
</feature>
<evidence type="ECO:0000313" key="3">
    <source>
        <dbReference type="EMBL" id="SDB30380.1"/>
    </source>
</evidence>
<organism evidence="3 4">
    <name type="scientific">Bauldia litoralis</name>
    <dbReference type="NCBI Taxonomy" id="665467"/>
    <lineage>
        <taxon>Bacteria</taxon>
        <taxon>Pseudomonadati</taxon>
        <taxon>Pseudomonadota</taxon>
        <taxon>Alphaproteobacteria</taxon>
        <taxon>Hyphomicrobiales</taxon>
        <taxon>Kaistiaceae</taxon>
        <taxon>Bauldia</taxon>
    </lineage>
</organism>
<dbReference type="Gene3D" id="3.30.360.10">
    <property type="entry name" value="Dihydrodipicolinate Reductase, domain 2"/>
    <property type="match status" value="1"/>
</dbReference>
<dbReference type="Proteomes" id="UP000199071">
    <property type="component" value="Unassembled WGS sequence"/>
</dbReference>
<dbReference type="STRING" id="665467.SAMN02982931_02304"/>
<dbReference type="RefSeq" id="WP_090876572.1">
    <property type="nucleotide sequence ID" value="NZ_FMXQ01000004.1"/>
</dbReference>
<sequence length="391" mass="42291">MSKTIAKLGRRLRLGVIGGGPGSFIGPVHRAAARLDDNYEIVASVLSSDPDRSRREGQAIGVAPDRAYGTATELFDGEKAREDGIDVVAIMTPNDSHYPLCLQALENGLDIICDKPLTTNLRDANDLVHRVRDAGVVFCQTFNYSGFPLVRQAMAMVRDGDLGDVRMIEVEYVQGHNAALTATESGEESNWHFDPARVGESLILGDIGSHAHHLARFVTCQDLSRLTADITSVVPGRTAHDYAGILFRLENNAPGVMWVTQAGAGAVHGLYFRVFCAKGSLEWAQETPNQLTCSRIGEPATIYERDGPGLKPEAARATRVGIGHPEGYQEAFAVLYADAAEAIVARKLGEKPDRLALDFPTVEDGARTMQFIAAALESSHSGGWIDYQVAF</sequence>